<sequence>MNPDRPWQGFRCAMRRGAYFAAHEILEGVWRRGRNPRVRLLIQWAALFVHWQRGHPWRALCLLDRLAAGARRSGAVPPGFDRWRAGVLARLARGTPLDPARDLRPWLDPWLAWARRQAAPTAPPPPPCQKAADVLHFLLGDGMVHPIFMEVHRRSRRLQTVGQLPALGQGQHAVLPAVPHKHRQTREGRHRQFRRQVAAQHHQPL</sequence>
<dbReference type="Gene3D" id="1.10.3450.10">
    <property type="entry name" value="TTHA0068-like"/>
    <property type="match status" value="1"/>
</dbReference>
<dbReference type="Pfam" id="PF03745">
    <property type="entry name" value="DUF309"/>
    <property type="match status" value="1"/>
</dbReference>
<dbReference type="Proteomes" id="UP000503399">
    <property type="component" value="Chromosome"/>
</dbReference>
<dbReference type="KEGG" id="hfv:R50_0054"/>
<accession>A0A6F8ZD27</accession>
<dbReference type="SUPFAM" id="SSF140663">
    <property type="entry name" value="TTHA0068-like"/>
    <property type="match status" value="1"/>
</dbReference>
<gene>
    <name evidence="1" type="ORF">R50_0054</name>
</gene>
<name>A0A6F8ZD27_9FIRM</name>
<protein>
    <recommendedName>
        <fullName evidence="3">DUF309 domain-containing protein</fullName>
    </recommendedName>
</protein>
<reference evidence="1 2" key="1">
    <citation type="submission" date="2020-02" db="EMBL/GenBank/DDBJ databases">
        <authorList>
            <person name="Hogendoorn C."/>
        </authorList>
    </citation>
    <scope>NUCLEOTIDE SEQUENCE [LARGE SCALE GENOMIC DNA]</scope>
    <source>
        <strain evidence="1">R501</strain>
    </source>
</reference>
<dbReference type="AlphaFoldDB" id="A0A6F8ZD27"/>
<proteinExistence type="predicted"/>
<dbReference type="EMBL" id="LR778114">
    <property type="protein sequence ID" value="CAB1127560.1"/>
    <property type="molecule type" value="Genomic_DNA"/>
</dbReference>
<evidence type="ECO:0000313" key="2">
    <source>
        <dbReference type="Proteomes" id="UP000503399"/>
    </source>
</evidence>
<organism evidence="1 2">
    <name type="scientific">Candidatus Hydrogenisulfobacillus filiaventi</name>
    <dbReference type="NCBI Taxonomy" id="2707344"/>
    <lineage>
        <taxon>Bacteria</taxon>
        <taxon>Bacillati</taxon>
        <taxon>Bacillota</taxon>
        <taxon>Clostridia</taxon>
        <taxon>Eubacteriales</taxon>
        <taxon>Clostridiales Family XVII. Incertae Sedis</taxon>
        <taxon>Candidatus Hydrogenisulfobacillus</taxon>
    </lineage>
</organism>
<dbReference type="InterPro" id="IPR005500">
    <property type="entry name" value="DUF309"/>
</dbReference>
<evidence type="ECO:0008006" key="3">
    <source>
        <dbReference type="Google" id="ProtNLM"/>
    </source>
</evidence>
<keyword evidence="2" id="KW-1185">Reference proteome</keyword>
<dbReference type="InterPro" id="IPR023203">
    <property type="entry name" value="TTHA0068_sf"/>
</dbReference>
<evidence type="ECO:0000313" key="1">
    <source>
        <dbReference type="EMBL" id="CAB1127560.1"/>
    </source>
</evidence>